<evidence type="ECO:0000313" key="2">
    <source>
        <dbReference type="Proteomes" id="UP001165083"/>
    </source>
</evidence>
<name>A0A9W6TDV7_9STRA</name>
<organism evidence="1 2">
    <name type="scientific">Phytophthora lilii</name>
    <dbReference type="NCBI Taxonomy" id="2077276"/>
    <lineage>
        <taxon>Eukaryota</taxon>
        <taxon>Sar</taxon>
        <taxon>Stramenopiles</taxon>
        <taxon>Oomycota</taxon>
        <taxon>Peronosporomycetes</taxon>
        <taxon>Peronosporales</taxon>
        <taxon>Peronosporaceae</taxon>
        <taxon>Phytophthora</taxon>
    </lineage>
</organism>
<keyword evidence="2" id="KW-1185">Reference proteome</keyword>
<sequence length="166" mass="17855">MTLYKKISIDITQPQIRKLGSGKTVTLSAAQLKGSGHTLHVHPANYEKIQKAMKANRGCRLQIAEGEMQHDLMHGGSLWSWLKDTLWPAVKPALSGVLNAAVQPVSTALGPYGAVAPIGRNLIKNLTGVGIKSSAKRGKLVKGSAEAKAYMQAIRSKRQDGSFRLS</sequence>
<dbReference type="OrthoDB" id="160121at2759"/>
<comment type="caution">
    <text evidence="1">The sequence shown here is derived from an EMBL/GenBank/DDBJ whole genome shotgun (WGS) entry which is preliminary data.</text>
</comment>
<dbReference type="Proteomes" id="UP001165083">
    <property type="component" value="Unassembled WGS sequence"/>
</dbReference>
<reference evidence="1" key="1">
    <citation type="submission" date="2023-04" db="EMBL/GenBank/DDBJ databases">
        <title>Phytophthora lilii NBRC 32176.</title>
        <authorList>
            <person name="Ichikawa N."/>
            <person name="Sato H."/>
            <person name="Tonouchi N."/>
        </authorList>
    </citation>
    <scope>NUCLEOTIDE SEQUENCE</scope>
    <source>
        <strain evidence="1">NBRC 32176</strain>
    </source>
</reference>
<evidence type="ECO:0000313" key="1">
    <source>
        <dbReference type="EMBL" id="GMF09621.1"/>
    </source>
</evidence>
<gene>
    <name evidence="1" type="ORF">Plil01_000050900</name>
</gene>
<dbReference type="EMBL" id="BSXW01000015">
    <property type="protein sequence ID" value="GMF09621.1"/>
    <property type="molecule type" value="Genomic_DNA"/>
</dbReference>
<accession>A0A9W6TDV7</accession>
<protein>
    <submittedName>
        <fullName evidence="1">Unnamed protein product</fullName>
    </submittedName>
</protein>
<proteinExistence type="predicted"/>
<dbReference type="AlphaFoldDB" id="A0A9W6TDV7"/>